<evidence type="ECO:0008006" key="11">
    <source>
        <dbReference type="Google" id="ProtNLM"/>
    </source>
</evidence>
<comment type="similarity">
    <text evidence="1 6">Belongs to the peptidase M42 family.</text>
</comment>
<evidence type="ECO:0000256" key="6">
    <source>
        <dbReference type="PIRNR" id="PIRNR001123"/>
    </source>
</evidence>
<organism evidence="9 10">
    <name type="scientific">Natronogracilivirga saccharolytica</name>
    <dbReference type="NCBI Taxonomy" id="2812953"/>
    <lineage>
        <taxon>Bacteria</taxon>
        <taxon>Pseudomonadati</taxon>
        <taxon>Balneolota</taxon>
        <taxon>Balneolia</taxon>
        <taxon>Balneolales</taxon>
        <taxon>Cyclonatronaceae</taxon>
        <taxon>Natronogracilivirga</taxon>
    </lineage>
</organism>
<evidence type="ECO:0000256" key="3">
    <source>
        <dbReference type="ARBA" id="ARBA00022670"/>
    </source>
</evidence>
<dbReference type="SUPFAM" id="SSF101821">
    <property type="entry name" value="Aminopeptidase/glucanase lid domain"/>
    <property type="match status" value="1"/>
</dbReference>
<dbReference type="EMBL" id="JAFIDN010000002">
    <property type="protein sequence ID" value="MBP3191521.1"/>
    <property type="molecule type" value="Genomic_DNA"/>
</dbReference>
<evidence type="ECO:0000256" key="1">
    <source>
        <dbReference type="ARBA" id="ARBA00006272"/>
    </source>
</evidence>
<dbReference type="GO" id="GO:0046872">
    <property type="term" value="F:metal ion binding"/>
    <property type="evidence" value="ECO:0007669"/>
    <property type="project" value="UniProtKB-UniRule"/>
</dbReference>
<dbReference type="Gene3D" id="2.40.30.40">
    <property type="entry name" value="Peptidase M42, domain 2"/>
    <property type="match status" value="1"/>
</dbReference>
<keyword evidence="4 8" id="KW-0479">Metal-binding</keyword>
<evidence type="ECO:0000313" key="9">
    <source>
        <dbReference type="EMBL" id="MBP3191521.1"/>
    </source>
</evidence>
<feature type="binding site" evidence="8">
    <location>
        <position position="202"/>
    </location>
    <ligand>
        <name>Zn(2+)</name>
        <dbReference type="ChEBI" id="CHEBI:29105"/>
        <label>2</label>
    </ligand>
</feature>
<evidence type="ECO:0000256" key="5">
    <source>
        <dbReference type="ARBA" id="ARBA00022801"/>
    </source>
</evidence>
<keyword evidence="3" id="KW-0645">Protease</keyword>
<comment type="cofactor">
    <cofactor evidence="8">
        <name>a divalent metal cation</name>
        <dbReference type="ChEBI" id="CHEBI:60240"/>
    </cofactor>
    <text evidence="8">Binds 2 divalent metal cations per subunit.</text>
</comment>
<evidence type="ECO:0000313" key="10">
    <source>
        <dbReference type="Proteomes" id="UP000673975"/>
    </source>
</evidence>
<keyword evidence="10" id="KW-1185">Reference proteome</keyword>
<evidence type="ECO:0000256" key="8">
    <source>
        <dbReference type="PIRSR" id="PIRSR001123-2"/>
    </source>
</evidence>
<gene>
    <name evidence="9" type="ORF">NATSA_02475</name>
</gene>
<evidence type="ECO:0000256" key="7">
    <source>
        <dbReference type="PIRSR" id="PIRSR001123-1"/>
    </source>
</evidence>
<dbReference type="GO" id="GO:0006508">
    <property type="term" value="P:proteolysis"/>
    <property type="evidence" value="ECO:0007669"/>
    <property type="project" value="UniProtKB-KW"/>
</dbReference>
<keyword evidence="5" id="KW-0378">Hydrolase</keyword>
<dbReference type="RefSeq" id="WP_210510127.1">
    <property type="nucleotide sequence ID" value="NZ_JAFIDN010000002.1"/>
</dbReference>
<dbReference type="Gene3D" id="3.40.630.10">
    <property type="entry name" value="Zn peptidases"/>
    <property type="match status" value="1"/>
</dbReference>
<dbReference type="PANTHER" id="PTHR32481">
    <property type="entry name" value="AMINOPEPTIDASE"/>
    <property type="match status" value="1"/>
</dbReference>
<dbReference type="InterPro" id="IPR023367">
    <property type="entry name" value="Peptidase_M42_dom2"/>
</dbReference>
<dbReference type="PANTHER" id="PTHR32481:SF0">
    <property type="entry name" value="AMINOPEPTIDASE YPDE-RELATED"/>
    <property type="match status" value="1"/>
</dbReference>
<dbReference type="Proteomes" id="UP000673975">
    <property type="component" value="Unassembled WGS sequence"/>
</dbReference>
<keyword evidence="2" id="KW-0031">Aminopeptidase</keyword>
<reference evidence="9" key="1">
    <citation type="submission" date="2021-02" db="EMBL/GenBank/DDBJ databases">
        <title>Natronogracilivirga saccharolytica gen. nov. sp. nov. a new anaerobic, haloalkiliphilic carbohydrate-fermenting bacterium from soda lake and proposing of Cyclonatronumiaceae fam. nov. in the phylum Balneolaeota.</title>
        <authorList>
            <person name="Zhilina T.N."/>
            <person name="Sorokin D.Y."/>
            <person name="Zavarzina D.G."/>
            <person name="Toshchakov S.V."/>
            <person name="Kublanov I.V."/>
        </authorList>
    </citation>
    <scope>NUCLEOTIDE SEQUENCE</scope>
    <source>
        <strain evidence="9">Z-1702</strain>
    </source>
</reference>
<feature type="active site" description="Proton acceptor" evidence="7">
    <location>
        <position position="201"/>
    </location>
</feature>
<dbReference type="PIRSF" id="PIRSF001123">
    <property type="entry name" value="PepA_GA"/>
    <property type="match status" value="1"/>
</dbReference>
<sequence length="353" mass="38047">MDFNLLKRIVKTPGIPGFEQQIRSLVSSEAAPFGDSVSTDTMGNLIIKKGAGKKRVMAAAHMDEIGLMTTYVDEQGFIRFHTLGGFDPRTLFAQRVTVLGKKNLPGVLGGKPAHVLTDEEKKRAPNIDDLFIDVGLPASKVKELVPVGTPVVRDRSCIRMGDLVTAKSLDNRLSVYCLIEILKKVTVPDDISFFAVFTVQEEVGLRGVRVSAETIRPDAGLAMDITIANDIPGVSAQKKITELGKGPAVKIMDGSVISSPSFVQYIEDTANQHDISLQREILTSGGTDTPAMQYLTGIGAHVSCLSIPTRYVHSTVESAHGSDIDDTITLGTHLISQANTFLQDSDVVKATDN</sequence>
<dbReference type="InterPro" id="IPR008007">
    <property type="entry name" value="Peptidase_M42"/>
</dbReference>
<evidence type="ECO:0000256" key="4">
    <source>
        <dbReference type="ARBA" id="ARBA00022723"/>
    </source>
</evidence>
<name>A0A8J7UUJ6_9BACT</name>
<evidence type="ECO:0000256" key="2">
    <source>
        <dbReference type="ARBA" id="ARBA00022438"/>
    </source>
</evidence>
<dbReference type="InterPro" id="IPR051464">
    <property type="entry name" value="Peptidase_M42_aminopept"/>
</dbReference>
<feature type="binding site" evidence="8">
    <location>
        <position position="224"/>
    </location>
    <ligand>
        <name>Zn(2+)</name>
        <dbReference type="ChEBI" id="CHEBI:29105"/>
        <label>1</label>
    </ligand>
</feature>
<dbReference type="SUPFAM" id="SSF53187">
    <property type="entry name" value="Zn-dependent exopeptidases"/>
    <property type="match status" value="1"/>
</dbReference>
<feature type="binding site" evidence="8">
    <location>
        <position position="170"/>
    </location>
    <ligand>
        <name>Zn(2+)</name>
        <dbReference type="ChEBI" id="CHEBI:29105"/>
        <label>1</label>
    </ligand>
</feature>
<accession>A0A8J7UUJ6</accession>
<dbReference type="AlphaFoldDB" id="A0A8J7UUJ6"/>
<dbReference type="Pfam" id="PF05343">
    <property type="entry name" value="Peptidase_M42"/>
    <property type="match status" value="1"/>
</dbReference>
<feature type="binding site" evidence="8">
    <location>
        <position position="170"/>
    </location>
    <ligand>
        <name>Zn(2+)</name>
        <dbReference type="ChEBI" id="CHEBI:29105"/>
        <label>2</label>
    </ligand>
</feature>
<comment type="caution">
    <text evidence="9">The sequence shown here is derived from an EMBL/GenBank/DDBJ whole genome shotgun (WGS) entry which is preliminary data.</text>
</comment>
<protein>
    <recommendedName>
        <fullName evidence="11">Endoglucanase</fullName>
    </recommendedName>
</protein>
<feature type="binding site" evidence="8">
    <location>
        <position position="313"/>
    </location>
    <ligand>
        <name>Zn(2+)</name>
        <dbReference type="ChEBI" id="CHEBI:29105"/>
        <label>2</label>
    </ligand>
</feature>
<feature type="binding site" evidence="8">
    <location>
        <position position="61"/>
    </location>
    <ligand>
        <name>Zn(2+)</name>
        <dbReference type="ChEBI" id="CHEBI:29105"/>
        <label>1</label>
    </ligand>
</feature>
<proteinExistence type="inferred from homology"/>
<dbReference type="GO" id="GO:0004177">
    <property type="term" value="F:aminopeptidase activity"/>
    <property type="evidence" value="ECO:0007669"/>
    <property type="project" value="UniProtKB-UniRule"/>
</dbReference>